<organism evidence="3">
    <name type="scientific">Ceratitis capitata</name>
    <name type="common">Mediterranean fruit fly</name>
    <name type="synonym">Tephritis capitata</name>
    <dbReference type="NCBI Taxonomy" id="7213"/>
    <lineage>
        <taxon>Eukaryota</taxon>
        <taxon>Metazoa</taxon>
        <taxon>Ecdysozoa</taxon>
        <taxon>Arthropoda</taxon>
        <taxon>Hexapoda</taxon>
        <taxon>Insecta</taxon>
        <taxon>Pterygota</taxon>
        <taxon>Neoptera</taxon>
        <taxon>Endopterygota</taxon>
        <taxon>Diptera</taxon>
        <taxon>Brachycera</taxon>
        <taxon>Muscomorpha</taxon>
        <taxon>Tephritoidea</taxon>
        <taxon>Tephritidae</taxon>
        <taxon>Ceratitis</taxon>
        <taxon>Ceratitis</taxon>
    </lineage>
</organism>
<reference evidence="3" key="1">
    <citation type="submission" date="2013-07" db="EMBL/GenBank/DDBJ databases">
        <authorList>
            <person name="Geib S."/>
        </authorList>
    </citation>
    <scope>NUCLEOTIDE SEQUENCE</scope>
</reference>
<name>W8BE62_CERCA</name>
<dbReference type="EMBL" id="CAJHJT010000056">
    <property type="protein sequence ID" value="CAD7014885.1"/>
    <property type="molecule type" value="Genomic_DNA"/>
</dbReference>
<dbReference type="AlphaFoldDB" id="W8BE62"/>
<evidence type="ECO:0000256" key="1">
    <source>
        <dbReference type="SAM" id="MobiDB-lite"/>
    </source>
</evidence>
<evidence type="ECO:0000313" key="2">
    <source>
        <dbReference type="EMBL" id="CAD7014885.1"/>
    </source>
</evidence>
<proteinExistence type="evidence at transcript level"/>
<dbReference type="Proteomes" id="UP000606786">
    <property type="component" value="Unassembled WGS sequence"/>
</dbReference>
<evidence type="ECO:0000313" key="3">
    <source>
        <dbReference type="EMBL" id="JAB99575.1"/>
    </source>
</evidence>
<sequence length="132" mass="13513">MCLYMSVPRWISLERFAGAVYDGASHLIEVSLVLFLLSCHSDKSTASSSSAPSSASSSSAAPPAIRGKSVDALTSTVSTANSTSAADAPAIISGDSTSLVLYADNIKANKLMATKISTPTMSVAVVSEQPKV</sequence>
<evidence type="ECO:0000313" key="4">
    <source>
        <dbReference type="Proteomes" id="UP000606786"/>
    </source>
</evidence>
<reference evidence="2" key="3">
    <citation type="submission" date="2020-11" db="EMBL/GenBank/DDBJ databases">
        <authorList>
            <person name="Whitehead M."/>
        </authorList>
    </citation>
    <scope>NUCLEOTIDE SEQUENCE</scope>
    <source>
        <strain evidence="2">EGII</strain>
    </source>
</reference>
<gene>
    <name evidence="2" type="ORF">CCAP1982_LOCUS22849</name>
</gene>
<accession>W8BE62</accession>
<keyword evidence="4" id="KW-1185">Reference proteome</keyword>
<dbReference type="EMBL" id="GAMC01006980">
    <property type="protein sequence ID" value="JAB99575.1"/>
    <property type="molecule type" value="mRNA"/>
</dbReference>
<feature type="compositionally biased region" description="Low complexity" evidence="1">
    <location>
        <begin position="46"/>
        <end position="64"/>
    </location>
</feature>
<feature type="region of interest" description="Disordered" evidence="1">
    <location>
        <begin position="43"/>
        <end position="66"/>
    </location>
</feature>
<protein>
    <submittedName>
        <fullName evidence="2">(Mediterranean fruit fly) hypothetical protein</fullName>
    </submittedName>
</protein>
<reference evidence="3" key="2">
    <citation type="journal article" date="2014" name="BMC Genomics">
        <title>A genomic perspective to assessing quality of mass-reared SIT flies used in Mediterranean fruit fly (Ceratitis capitata) eradication in California.</title>
        <authorList>
            <person name="Calla B."/>
            <person name="Hall B."/>
            <person name="Hou S."/>
            <person name="Geib S.M."/>
        </authorList>
    </citation>
    <scope>NUCLEOTIDE SEQUENCE</scope>
</reference>